<reference evidence="1 2" key="1">
    <citation type="submission" date="2017-03" db="EMBL/GenBank/DDBJ databases">
        <authorList>
            <person name="Afonso C.L."/>
            <person name="Miller P.J."/>
            <person name="Scott M.A."/>
            <person name="Spackman E."/>
            <person name="Goraichik I."/>
            <person name="Dimitrov K.M."/>
            <person name="Suarez D.L."/>
            <person name="Swayne D.E."/>
        </authorList>
    </citation>
    <scope>NUCLEOTIDE SEQUENCE [LARGE SCALE GENOMIC DNA]</scope>
    <source>
        <strain evidence="1 2">CECT 7023</strain>
    </source>
</reference>
<evidence type="ECO:0000313" key="2">
    <source>
        <dbReference type="Proteomes" id="UP000193900"/>
    </source>
</evidence>
<dbReference type="InterPro" id="IPR039697">
    <property type="entry name" value="Alcohol_dehydrogenase_Fe"/>
</dbReference>
<dbReference type="Gene3D" id="1.20.1090.10">
    <property type="entry name" value="Dehydroquinate synthase-like - alpha domain"/>
    <property type="match status" value="1"/>
</dbReference>
<dbReference type="EMBL" id="FWFZ01000017">
    <property type="protein sequence ID" value="SLN63851.1"/>
    <property type="molecule type" value="Genomic_DNA"/>
</dbReference>
<dbReference type="AlphaFoldDB" id="A0A1Y5TK58"/>
<dbReference type="SUPFAM" id="SSF56796">
    <property type="entry name" value="Dehydroquinate synthase-like"/>
    <property type="match status" value="1"/>
</dbReference>
<dbReference type="PANTHER" id="PTHR11496:SF83">
    <property type="entry name" value="HYDROXYACID-OXOACID TRANSHYDROGENASE, MITOCHONDRIAL"/>
    <property type="match status" value="1"/>
</dbReference>
<evidence type="ECO:0000313" key="1">
    <source>
        <dbReference type="EMBL" id="SLN63851.1"/>
    </source>
</evidence>
<organism evidence="1 2">
    <name type="scientific">Roseisalinus antarcticus</name>
    <dbReference type="NCBI Taxonomy" id="254357"/>
    <lineage>
        <taxon>Bacteria</taxon>
        <taxon>Pseudomonadati</taxon>
        <taxon>Pseudomonadota</taxon>
        <taxon>Alphaproteobacteria</taxon>
        <taxon>Rhodobacterales</taxon>
        <taxon>Roseobacteraceae</taxon>
        <taxon>Roseisalinus</taxon>
    </lineage>
</organism>
<accession>A0A1Y5TK58</accession>
<name>A0A1Y5TK58_9RHOB</name>
<dbReference type="Gene3D" id="3.40.50.1970">
    <property type="match status" value="1"/>
</dbReference>
<proteinExistence type="predicted"/>
<protein>
    <submittedName>
        <fullName evidence="1">Iron-containing alcohol dehydrogenase</fullName>
    </submittedName>
</protein>
<dbReference type="PANTHER" id="PTHR11496">
    <property type="entry name" value="ALCOHOL DEHYDROGENASE"/>
    <property type="match status" value="1"/>
</dbReference>
<dbReference type="GO" id="GO:0004022">
    <property type="term" value="F:alcohol dehydrogenase (NAD+) activity"/>
    <property type="evidence" value="ECO:0007669"/>
    <property type="project" value="TreeGrafter"/>
</dbReference>
<sequence>MHVRTGRPVRRLRAPLRSCHCNVCRWGCVAPVTLISLTSRIHFAADLLEEALRAEIESNGLQHLVLVCDADLAEAECAQRVRAGIPRQVAVALVAAGDTDSKYDVLDAALERADPSACDAVVAFGSSRAIAFGRKCRQGLAAARHANLTQAERLKTTERDLLPSLMVVPGPDGLPNPCRASISRGMPGGIGKAQPPTVIICDPTLLAAAEAPQLASAFADALGRCLEVLLHDSFNPVADGLALEGIRRALQARTPQERTPAARRRDLMAASLNAALAQSKGPGIIQAFVDAINDVTGAWADGGAVRRILVPPLMSVRGAVPGAVAGLLAELFGTARQDAIGPGLATLMDGLPLPPDFAALGIPAGKLDEAVAHLCAAPDVDLPAPNRLTEIFGPRLAGVPS</sequence>
<gene>
    <name evidence="1" type="ORF">ROA7023_02981</name>
</gene>
<dbReference type="Proteomes" id="UP000193900">
    <property type="component" value="Unassembled WGS sequence"/>
</dbReference>
<keyword evidence="2" id="KW-1185">Reference proteome</keyword>